<evidence type="ECO:0000313" key="2">
    <source>
        <dbReference type="Proteomes" id="UP001633002"/>
    </source>
</evidence>
<organism evidence="1 2">
    <name type="scientific">Riccia sorocarpa</name>
    <dbReference type="NCBI Taxonomy" id="122646"/>
    <lineage>
        <taxon>Eukaryota</taxon>
        <taxon>Viridiplantae</taxon>
        <taxon>Streptophyta</taxon>
        <taxon>Embryophyta</taxon>
        <taxon>Marchantiophyta</taxon>
        <taxon>Marchantiopsida</taxon>
        <taxon>Marchantiidae</taxon>
        <taxon>Marchantiales</taxon>
        <taxon>Ricciaceae</taxon>
        <taxon>Riccia</taxon>
    </lineage>
</organism>
<dbReference type="EMBL" id="JBJQOH010000002">
    <property type="protein sequence ID" value="KAL3698864.1"/>
    <property type="molecule type" value="Genomic_DNA"/>
</dbReference>
<dbReference type="AlphaFoldDB" id="A0ABD3I8L5"/>
<proteinExistence type="predicted"/>
<protein>
    <submittedName>
        <fullName evidence="1">Uncharacterized protein</fullName>
    </submittedName>
</protein>
<accession>A0ABD3I8L5</accession>
<name>A0ABD3I8L5_9MARC</name>
<evidence type="ECO:0000313" key="1">
    <source>
        <dbReference type="EMBL" id="KAL3698864.1"/>
    </source>
</evidence>
<gene>
    <name evidence="1" type="ORF">R1sor_012940</name>
</gene>
<sequence length="215" mass="24505">MFSTPAPSLNVCSQRDIASKNGLTPTILSTKLPISMGSRDRNQTARNADRSDVVKLSVVTESTNDIDVHATEVGDKADSNTRRSLWNPDMAQTSSEEREYVFANIISKYTMIFGDKPTPRIPLCKLTSFLRVRNFQTTFYMTQQLKHRFETHCYNENGARFHVFHFDENGKKFIVMDEDPDKAKGDVLWRTERERDLTRSAARCVIIVPPVHATS</sequence>
<keyword evidence="2" id="KW-1185">Reference proteome</keyword>
<reference evidence="1 2" key="1">
    <citation type="submission" date="2024-09" db="EMBL/GenBank/DDBJ databases">
        <title>Chromosome-scale assembly of Riccia sorocarpa.</title>
        <authorList>
            <person name="Paukszto L."/>
        </authorList>
    </citation>
    <scope>NUCLEOTIDE SEQUENCE [LARGE SCALE GENOMIC DNA]</scope>
    <source>
        <strain evidence="1">LP-2024</strain>
        <tissue evidence="1">Aerial parts of the thallus</tissue>
    </source>
</reference>
<dbReference type="Proteomes" id="UP001633002">
    <property type="component" value="Unassembled WGS sequence"/>
</dbReference>
<comment type="caution">
    <text evidence="1">The sequence shown here is derived from an EMBL/GenBank/DDBJ whole genome shotgun (WGS) entry which is preliminary data.</text>
</comment>